<reference evidence="2 3" key="1">
    <citation type="journal article" date="2019" name="Sci. Rep.">
        <title>Orb-weaving spider Araneus ventricosus genome elucidates the spidroin gene catalogue.</title>
        <authorList>
            <person name="Kono N."/>
            <person name="Nakamura H."/>
            <person name="Ohtoshi R."/>
            <person name="Moran D.A.P."/>
            <person name="Shinohara A."/>
            <person name="Yoshida Y."/>
            <person name="Fujiwara M."/>
            <person name="Mori M."/>
            <person name="Tomita M."/>
            <person name="Arakawa K."/>
        </authorList>
    </citation>
    <scope>NUCLEOTIDE SEQUENCE [LARGE SCALE GENOMIC DNA]</scope>
</reference>
<organism evidence="2 3">
    <name type="scientific">Araneus ventricosus</name>
    <name type="common">Orbweaver spider</name>
    <name type="synonym">Epeira ventricosa</name>
    <dbReference type="NCBI Taxonomy" id="182803"/>
    <lineage>
        <taxon>Eukaryota</taxon>
        <taxon>Metazoa</taxon>
        <taxon>Ecdysozoa</taxon>
        <taxon>Arthropoda</taxon>
        <taxon>Chelicerata</taxon>
        <taxon>Arachnida</taxon>
        <taxon>Araneae</taxon>
        <taxon>Araneomorphae</taxon>
        <taxon>Entelegynae</taxon>
        <taxon>Araneoidea</taxon>
        <taxon>Araneidae</taxon>
        <taxon>Araneus</taxon>
    </lineage>
</organism>
<proteinExistence type="predicted"/>
<sequence>MSPKKKPQEDGHKRRKRTVEIKRKIIEKRERGVSLTDLARTYNRYTSAISTILKDKDRVKEIDASNRVKKISAKRLRIFDNGDRLLLIRINEKQLQRDSVNENIIFEKAKVIFADFVKKTPGLSIAEEVLAVAGSKSLKEELASTAL</sequence>
<comment type="caution">
    <text evidence="2">The sequence shown here is derived from an EMBL/GenBank/DDBJ whole genome shotgun (WGS) entry which is preliminary data.</text>
</comment>
<dbReference type="AlphaFoldDB" id="A0A4Y2W4E8"/>
<dbReference type="InterPro" id="IPR009057">
    <property type="entry name" value="Homeodomain-like_sf"/>
</dbReference>
<dbReference type="OrthoDB" id="125347at2759"/>
<name>A0A4Y2W4E8_ARAVE</name>
<comment type="subcellular location">
    <subcellularLocation>
        <location evidence="1">Nucleus</location>
    </subcellularLocation>
</comment>
<evidence type="ECO:0000256" key="1">
    <source>
        <dbReference type="ARBA" id="ARBA00004123"/>
    </source>
</evidence>
<evidence type="ECO:0000313" key="3">
    <source>
        <dbReference type="Proteomes" id="UP000499080"/>
    </source>
</evidence>
<evidence type="ECO:0000313" key="2">
    <source>
        <dbReference type="EMBL" id="GBO31000.1"/>
    </source>
</evidence>
<dbReference type="EMBL" id="BGPR01054218">
    <property type="protein sequence ID" value="GBO31000.1"/>
    <property type="molecule type" value="Genomic_DNA"/>
</dbReference>
<gene>
    <name evidence="2" type="ORF">AVEN_57518_1</name>
</gene>
<accession>A0A4Y2W4E8</accession>
<dbReference type="Gene3D" id="1.10.10.60">
    <property type="entry name" value="Homeodomain-like"/>
    <property type="match status" value="1"/>
</dbReference>
<dbReference type="Proteomes" id="UP000499080">
    <property type="component" value="Unassembled WGS sequence"/>
</dbReference>
<protein>
    <submittedName>
        <fullName evidence="2">Uncharacterized protein</fullName>
    </submittedName>
</protein>
<dbReference type="SUPFAM" id="SSF46689">
    <property type="entry name" value="Homeodomain-like"/>
    <property type="match status" value="1"/>
</dbReference>
<keyword evidence="3" id="KW-1185">Reference proteome</keyword>
<dbReference type="GO" id="GO:0005634">
    <property type="term" value="C:nucleus"/>
    <property type="evidence" value="ECO:0007669"/>
    <property type="project" value="UniProtKB-SubCell"/>
</dbReference>